<evidence type="ECO:0000256" key="9">
    <source>
        <dbReference type="ARBA" id="ARBA00023004"/>
    </source>
</evidence>
<dbReference type="GO" id="GO:0046872">
    <property type="term" value="F:metal ion binding"/>
    <property type="evidence" value="ECO:0007669"/>
    <property type="project" value="UniProtKB-KW"/>
</dbReference>
<comment type="catalytic activity">
    <reaction evidence="1">
        <text>Hydrolyzes single-stranded DNA or mismatched double-stranded DNA and polynucleotides, releasing free uracil.</text>
        <dbReference type="EC" id="3.2.2.27"/>
    </reaction>
</comment>
<dbReference type="SMART" id="SM00987">
    <property type="entry name" value="UreE_C"/>
    <property type="match status" value="1"/>
</dbReference>
<dbReference type="InterPro" id="IPR005122">
    <property type="entry name" value="Uracil-DNA_glycosylase-like"/>
</dbReference>
<evidence type="ECO:0000259" key="12">
    <source>
        <dbReference type="SMART" id="SM00986"/>
    </source>
</evidence>
<dbReference type="InterPro" id="IPR051536">
    <property type="entry name" value="UDG_Type-4/5"/>
</dbReference>
<dbReference type="GO" id="GO:0006281">
    <property type="term" value="P:DNA repair"/>
    <property type="evidence" value="ECO:0007669"/>
    <property type="project" value="UniProtKB-KW"/>
</dbReference>
<keyword evidence="8" id="KW-0378">Hydrolase</keyword>
<dbReference type="GO" id="GO:0004844">
    <property type="term" value="F:uracil DNA N-glycosylase activity"/>
    <property type="evidence" value="ECO:0007669"/>
    <property type="project" value="UniProtKB-EC"/>
</dbReference>
<dbReference type="EC" id="3.2.2.27" evidence="3"/>
<keyword evidence="7" id="KW-0227">DNA damage</keyword>
<keyword evidence="11" id="KW-0234">DNA repair</keyword>
<dbReference type="AlphaFoldDB" id="A0A8J7TLM3"/>
<comment type="caution">
    <text evidence="13">The sequence shown here is derived from an EMBL/GenBank/DDBJ whole genome shotgun (WGS) entry which is preliminary data.</text>
</comment>
<dbReference type="SUPFAM" id="SSF52141">
    <property type="entry name" value="Uracil-DNA glycosylase-like"/>
    <property type="match status" value="1"/>
</dbReference>
<dbReference type="Pfam" id="PF03167">
    <property type="entry name" value="UDG"/>
    <property type="match status" value="1"/>
</dbReference>
<keyword evidence="6" id="KW-0479">Metal-binding</keyword>
<evidence type="ECO:0000256" key="8">
    <source>
        <dbReference type="ARBA" id="ARBA00022801"/>
    </source>
</evidence>
<protein>
    <recommendedName>
        <fullName evidence="4">Type-4 uracil-DNA glycosylase</fullName>
        <ecNumber evidence="3">3.2.2.27</ecNumber>
    </recommendedName>
</protein>
<evidence type="ECO:0000313" key="13">
    <source>
        <dbReference type="EMBL" id="MBN8659960.1"/>
    </source>
</evidence>
<dbReference type="EMBL" id="JAFLCK010000006">
    <property type="protein sequence ID" value="MBN8659960.1"/>
    <property type="molecule type" value="Genomic_DNA"/>
</dbReference>
<evidence type="ECO:0000256" key="7">
    <source>
        <dbReference type="ARBA" id="ARBA00022763"/>
    </source>
</evidence>
<dbReference type="GO" id="GO:0051539">
    <property type="term" value="F:4 iron, 4 sulfur cluster binding"/>
    <property type="evidence" value="ECO:0007669"/>
    <property type="project" value="UniProtKB-KW"/>
</dbReference>
<evidence type="ECO:0000256" key="3">
    <source>
        <dbReference type="ARBA" id="ARBA00012030"/>
    </source>
</evidence>
<dbReference type="PANTHER" id="PTHR33693:SF1">
    <property type="entry name" value="TYPE-4 URACIL-DNA GLYCOSYLASE"/>
    <property type="match status" value="1"/>
</dbReference>
<dbReference type="CDD" id="cd10030">
    <property type="entry name" value="UDG-F4_TTUDGA_SPO1dp_like"/>
    <property type="match status" value="1"/>
</dbReference>
<accession>A0A8J7TLM3</accession>
<proteinExistence type="inferred from homology"/>
<gene>
    <name evidence="13" type="ORF">J0M35_06325</name>
</gene>
<organism evidence="13 14">
    <name type="scientific">Candidatus Obscuribacter phosphatis</name>
    <dbReference type="NCBI Taxonomy" id="1906157"/>
    <lineage>
        <taxon>Bacteria</taxon>
        <taxon>Bacillati</taxon>
        <taxon>Candidatus Melainabacteria</taxon>
        <taxon>Candidatus Obscuribacterales</taxon>
        <taxon>Candidatus Obscuribacteraceae</taxon>
        <taxon>Candidatus Obscuribacter</taxon>
    </lineage>
</organism>
<evidence type="ECO:0000256" key="10">
    <source>
        <dbReference type="ARBA" id="ARBA00023014"/>
    </source>
</evidence>
<name>A0A8J7TLM3_9BACT</name>
<comment type="similarity">
    <text evidence="2">Belongs to the uracil-DNA glycosylase (UDG) superfamily. Type 4 (UDGa) family.</text>
</comment>
<dbReference type="InterPro" id="IPR036895">
    <property type="entry name" value="Uracil-DNA_glycosylase-like_sf"/>
</dbReference>
<keyword evidence="9" id="KW-0408">Iron</keyword>
<evidence type="ECO:0000256" key="1">
    <source>
        <dbReference type="ARBA" id="ARBA00001400"/>
    </source>
</evidence>
<sequence>MQNSWESLEQVEEAAKLCHDCKLCETRSNVVFSRGNSKAKLMIIGEGPGQKEDETGLPFVGKAGQLLDKILEAGQISKDEEVYICNVVKCRPPQNRVPTQDEADACRKYLLAQIDFLKPKLILLAGSTAVQHILKVKDPISRIRGKWFNYSSGAKVMPIFHPSYLLRNESREPGSPKWHMWQDIKEVRKTLSSLDA</sequence>
<dbReference type="InterPro" id="IPR005273">
    <property type="entry name" value="Ura-DNA_glyco_family4"/>
</dbReference>
<dbReference type="Proteomes" id="UP000664277">
    <property type="component" value="Unassembled WGS sequence"/>
</dbReference>
<evidence type="ECO:0000313" key="14">
    <source>
        <dbReference type="Proteomes" id="UP000664277"/>
    </source>
</evidence>
<dbReference type="SMART" id="SM00986">
    <property type="entry name" value="UDG"/>
    <property type="match status" value="1"/>
</dbReference>
<evidence type="ECO:0000256" key="2">
    <source>
        <dbReference type="ARBA" id="ARBA00006521"/>
    </source>
</evidence>
<evidence type="ECO:0000256" key="6">
    <source>
        <dbReference type="ARBA" id="ARBA00022723"/>
    </source>
</evidence>
<evidence type="ECO:0000256" key="5">
    <source>
        <dbReference type="ARBA" id="ARBA00022485"/>
    </source>
</evidence>
<dbReference type="PANTHER" id="PTHR33693">
    <property type="entry name" value="TYPE-5 URACIL-DNA GLYCOSYLASE"/>
    <property type="match status" value="1"/>
</dbReference>
<keyword evidence="10" id="KW-0411">Iron-sulfur</keyword>
<feature type="domain" description="Uracil-DNA glycosylase-like" evidence="12">
    <location>
        <begin position="32"/>
        <end position="185"/>
    </location>
</feature>
<evidence type="ECO:0000256" key="4">
    <source>
        <dbReference type="ARBA" id="ARBA00019403"/>
    </source>
</evidence>
<dbReference type="Gene3D" id="3.40.470.10">
    <property type="entry name" value="Uracil-DNA glycosylase-like domain"/>
    <property type="match status" value="1"/>
</dbReference>
<reference evidence="13" key="1">
    <citation type="submission" date="2021-02" db="EMBL/GenBank/DDBJ databases">
        <title>Genome-Resolved Metagenomics of a Microbial Community Performing Photosynthetic Biological Nutrient Removal.</title>
        <authorList>
            <person name="Mcdaniel E.A."/>
        </authorList>
    </citation>
    <scope>NUCLEOTIDE SEQUENCE</scope>
    <source>
        <strain evidence="13">UWPOB_OBS1</strain>
    </source>
</reference>
<keyword evidence="5" id="KW-0004">4Fe-4S</keyword>
<evidence type="ECO:0000256" key="11">
    <source>
        <dbReference type="ARBA" id="ARBA00023204"/>
    </source>
</evidence>
<dbReference type="NCBIfam" id="TIGR00758">
    <property type="entry name" value="UDG_fam4"/>
    <property type="match status" value="1"/>
</dbReference>